<protein>
    <recommendedName>
        <fullName evidence="2">HTH OST-type domain-containing protein</fullName>
    </recommendedName>
</protein>
<comment type="caution">
    <text evidence="3">The sequence shown here is derived from an EMBL/GenBank/DDBJ whole genome shotgun (WGS) entry which is preliminary data.</text>
</comment>
<feature type="compositionally biased region" description="Basic and acidic residues" evidence="1">
    <location>
        <begin position="1095"/>
        <end position="1110"/>
    </location>
</feature>
<feature type="domain" description="HTH OST-type" evidence="2">
    <location>
        <begin position="627"/>
        <end position="702"/>
    </location>
</feature>
<feature type="compositionally biased region" description="Basic and acidic residues" evidence="1">
    <location>
        <begin position="1372"/>
        <end position="1386"/>
    </location>
</feature>
<dbReference type="PROSITE" id="PS51644">
    <property type="entry name" value="HTH_OST"/>
    <property type="match status" value="3"/>
</dbReference>
<dbReference type="InterPro" id="IPR024768">
    <property type="entry name" value="Marf1"/>
</dbReference>
<evidence type="ECO:0000256" key="1">
    <source>
        <dbReference type="SAM" id="MobiDB-lite"/>
    </source>
</evidence>
<dbReference type="PANTHER" id="PTHR14379:SF3">
    <property type="entry name" value="MEIOSIS REGULATOR AND MRNA STABILITY FACTOR 1"/>
    <property type="match status" value="1"/>
</dbReference>
<accession>A0ABD1ZCQ8</accession>
<dbReference type="Proteomes" id="UP001605036">
    <property type="component" value="Unassembled WGS sequence"/>
</dbReference>
<feature type="domain" description="HTH OST-type" evidence="2">
    <location>
        <begin position="477"/>
        <end position="549"/>
    </location>
</feature>
<feature type="region of interest" description="Disordered" evidence="1">
    <location>
        <begin position="1073"/>
        <end position="1138"/>
    </location>
</feature>
<feature type="compositionally biased region" description="Polar residues" evidence="1">
    <location>
        <begin position="1073"/>
        <end position="1094"/>
    </location>
</feature>
<feature type="region of interest" description="Disordered" evidence="1">
    <location>
        <begin position="1370"/>
        <end position="1461"/>
    </location>
</feature>
<proteinExistence type="predicted"/>
<feature type="compositionally biased region" description="Basic and acidic residues" evidence="1">
    <location>
        <begin position="1575"/>
        <end position="1605"/>
    </location>
</feature>
<name>A0ABD1ZCQ8_9MARC</name>
<gene>
    <name evidence="3" type="ORF">R1flu_013068</name>
</gene>
<dbReference type="PANTHER" id="PTHR14379">
    <property type="entry name" value="LIMKAIN B LKAP"/>
    <property type="match status" value="1"/>
</dbReference>
<dbReference type="Gene3D" id="3.30.420.610">
    <property type="entry name" value="LOTUS domain-like"/>
    <property type="match status" value="3"/>
</dbReference>
<dbReference type="InterPro" id="IPR025605">
    <property type="entry name" value="OST-HTH/LOTUS_dom"/>
</dbReference>
<feature type="compositionally biased region" description="Low complexity" evidence="1">
    <location>
        <begin position="453"/>
        <end position="470"/>
    </location>
</feature>
<feature type="compositionally biased region" description="Polar residues" evidence="1">
    <location>
        <begin position="1120"/>
        <end position="1138"/>
    </location>
</feature>
<feature type="compositionally biased region" description="Basic and acidic residues" evidence="1">
    <location>
        <begin position="610"/>
        <end position="626"/>
    </location>
</feature>
<feature type="region of interest" description="Disordered" evidence="1">
    <location>
        <begin position="1541"/>
        <end position="1613"/>
    </location>
</feature>
<feature type="compositionally biased region" description="Polar residues" evidence="1">
    <location>
        <begin position="439"/>
        <end position="448"/>
    </location>
</feature>
<feature type="region of interest" description="Disordered" evidence="1">
    <location>
        <begin position="557"/>
        <end position="627"/>
    </location>
</feature>
<dbReference type="CDD" id="cd08824">
    <property type="entry name" value="LOTUS"/>
    <property type="match status" value="1"/>
</dbReference>
<feature type="region of interest" description="Disordered" evidence="1">
    <location>
        <begin position="370"/>
        <end position="475"/>
    </location>
</feature>
<reference evidence="3 4" key="1">
    <citation type="submission" date="2024-09" db="EMBL/GenBank/DDBJ databases">
        <title>Chromosome-scale assembly of Riccia fluitans.</title>
        <authorList>
            <person name="Paukszto L."/>
            <person name="Sawicki J."/>
            <person name="Karawczyk K."/>
            <person name="Piernik-Szablinska J."/>
            <person name="Szczecinska M."/>
            <person name="Mazdziarz M."/>
        </authorList>
    </citation>
    <scope>NUCLEOTIDE SEQUENCE [LARGE SCALE GENOMIC DNA]</scope>
    <source>
        <strain evidence="3">Rf_01</strain>
        <tissue evidence="3">Aerial parts of the thallus</tissue>
    </source>
</reference>
<dbReference type="InterPro" id="IPR041966">
    <property type="entry name" value="LOTUS-like"/>
</dbReference>
<feature type="compositionally biased region" description="Polar residues" evidence="1">
    <location>
        <begin position="406"/>
        <end position="420"/>
    </location>
</feature>
<dbReference type="Pfam" id="PF01936">
    <property type="entry name" value="NYN"/>
    <property type="match status" value="1"/>
</dbReference>
<feature type="region of interest" description="Disordered" evidence="1">
    <location>
        <begin position="1483"/>
        <end position="1504"/>
    </location>
</feature>
<evidence type="ECO:0000259" key="2">
    <source>
        <dbReference type="PROSITE" id="PS51644"/>
    </source>
</evidence>
<feature type="compositionally biased region" description="Acidic residues" evidence="1">
    <location>
        <begin position="1411"/>
        <end position="1430"/>
    </location>
</feature>
<dbReference type="Pfam" id="PF12872">
    <property type="entry name" value="OST-HTH"/>
    <property type="match status" value="4"/>
</dbReference>
<dbReference type="EMBL" id="JBHFFA010000002">
    <property type="protein sequence ID" value="KAL2645481.1"/>
    <property type="molecule type" value="Genomic_DNA"/>
</dbReference>
<organism evidence="3 4">
    <name type="scientific">Riccia fluitans</name>
    <dbReference type="NCBI Taxonomy" id="41844"/>
    <lineage>
        <taxon>Eukaryota</taxon>
        <taxon>Viridiplantae</taxon>
        <taxon>Streptophyta</taxon>
        <taxon>Embryophyta</taxon>
        <taxon>Marchantiophyta</taxon>
        <taxon>Marchantiopsida</taxon>
        <taxon>Marchantiidae</taxon>
        <taxon>Marchantiales</taxon>
        <taxon>Ricciaceae</taxon>
        <taxon>Riccia</taxon>
    </lineage>
</organism>
<sequence>MPYKRSEADSNLRRWCYGPKTQNPKGSNLLSWNLRSAKSSRQFQFMTPHGDCDPLRNGVLKFVASSITESNVLIYCFSRSFNKATDGTEFFRELGPRPMRSFSVPKASNPALVAFRVSPGPGTWTAHIFEDSKFLGWRNSSSTSFSRPCTQIPPSSRWVFVAGAPRAIRKLVSLCRFNGAAHYSSGSNGRSPAGRKKDPSLLYGAGWESGGEDVPVAVWWDCENCNVPQGIEVYRVGINIVSGLRLSGFKGTVSISAYGDTLQLSRSTQEALASTGIRLHHVPSGGKDSSDRALLVDLLLWTFDHPPPAHLFLISGDRDFSNALHRLRMRNYNILLACPHGTTVSPALLGAATHVWQWNSLVRGEGLLLASPPDGSSGGGPYSRHGGPRPYSPSYSPLPRAYDGNGFSSDGGMTSGQVQTMPDEGSSIFNAKIPDATPVSVSQSSQNETLKDSAQAAAGAPEGVGEGSSAKPVLRQPPKKVLQQLKCLLQSHPEGATLSDLQNYIREGKVTFEKDFYGHGKVVPFLSSVPEIVRLERVLMKDNRSWSYNLFLNEETQTGAKGGGVQPPPSRQVGTKASVAPVTSSQSGMRGQDSKSSPNQALSSSESVPSEERVAESSDGKPDIRQPPKTVLQQFRCLLKSHPNGMMLSDLQNYIREGRVSFEKDFYGHRKVVPFLSSIPEIVRLQRILMKDNKSWSYKLFLSQETPKVMPAVSVNQGKLETAGTESSPVSLVDQEQDKVLSSDGLTHLEETAATYPQSTQAEGLDKDHKEGSLQADGIISDVPPSTLDSGRTSDLSVKGTSLPTFLGSIVNALRNWRGKSPAVEDTGLPEQVDSKLEDKDIHLEEVDGGKPGSTEYAARGADINRVSAVGGTEADVKEGIEGLFSEIRFTGKQPLSEVAREVEKAECELLPEGSSESTQSIVSPVVEEEKPTWKAWLFGAKKEEPKIRAPSSEVSDQRLLQFRGSHGDGVHDMKVLEELEEYVNSAECTLLLSNASNITEAVNLIKTKGRAQFQRLSSEEILGVLGPSAEAKGVSCEFLHESVSHGGSVSVPVGSQGRDAIGNLYESKDSAVSGTQAQSADISVSKGTGSGVQREQETDSNARDKRDSVDELFEDQPGPRSTVTSESSPISCQQHSGVVTSLSTSTPAVMETKHAYPTFEELEAWFLGVVNNAFKRSARIQEVGYDLSLVKPDFEREFRVRLDPKLYGFTRVQDLVASIPSVRLSKPRVDQCTIYLQKEAVLEPTDQDMEEQMKCPKGSFNTRLLYWPRMYHDCKSLVRELMLEIPEGLPGSKLKPLFASRFNYPLDHKRFGCQRMSDLLRLMPDIVSVNGNLLVPSEEFRRTMKKQPTTTKMVTQIEKLDADNGIFSEAGSEREENWSEIDKEANGCPSFEEVNGDKTELSSSWRQEVSSDDESDFAEIDSQAEEVLDKEEQKTTSEEEDEMSGHTRNPRSSKDYDFSEEIDELLLEDDDVENWLEENQIDQQYAVTADPNEESLRKDAPPILDGHLSEDWAAELAKEENQYSSDLLCDEHKSYSYSTGLYQEEETLETVDTHTKGPGRPENMGYISDPSLAEDSKTEAQDHNAARKAEGSSESGRLAERGEGTDCNGRSS</sequence>
<feature type="domain" description="HTH OST-type" evidence="2">
    <location>
        <begin position="1271"/>
        <end position="1347"/>
    </location>
</feature>
<feature type="compositionally biased region" description="Polar residues" evidence="1">
    <location>
        <begin position="581"/>
        <end position="602"/>
    </location>
</feature>
<evidence type="ECO:0000313" key="4">
    <source>
        <dbReference type="Proteomes" id="UP001605036"/>
    </source>
</evidence>
<keyword evidence="4" id="KW-1185">Reference proteome</keyword>
<dbReference type="InterPro" id="IPR021139">
    <property type="entry name" value="NYN"/>
</dbReference>
<dbReference type="Gene3D" id="3.40.50.1010">
    <property type="entry name" value="5'-nuclease"/>
    <property type="match status" value="1"/>
</dbReference>
<evidence type="ECO:0000313" key="3">
    <source>
        <dbReference type="EMBL" id="KAL2645481.1"/>
    </source>
</evidence>
<feature type="compositionally biased region" description="Low complexity" evidence="1">
    <location>
        <begin position="388"/>
        <end position="400"/>
    </location>
</feature>
<dbReference type="CDD" id="cd10910">
    <property type="entry name" value="PIN_limkain_b1_N_like"/>
    <property type="match status" value="1"/>
</dbReference>